<dbReference type="EMBL" id="DVNA01000173">
    <property type="protein sequence ID" value="HIU55685.1"/>
    <property type="molecule type" value="Genomic_DNA"/>
</dbReference>
<dbReference type="Proteomes" id="UP000824112">
    <property type="component" value="Unassembled WGS sequence"/>
</dbReference>
<evidence type="ECO:0000313" key="1">
    <source>
        <dbReference type="EMBL" id="HIU55685.1"/>
    </source>
</evidence>
<organism evidence="1 2">
    <name type="scientific">Candidatus Gallibacteroides avistercoris</name>
    <dbReference type="NCBI Taxonomy" id="2840833"/>
    <lineage>
        <taxon>Bacteria</taxon>
        <taxon>Pseudomonadati</taxon>
        <taxon>Bacteroidota</taxon>
        <taxon>Bacteroidia</taxon>
        <taxon>Bacteroidales</taxon>
        <taxon>Bacteroidaceae</taxon>
        <taxon>Bacteroidaceae incertae sedis</taxon>
        <taxon>Candidatus Gallibacteroides</taxon>
    </lineage>
</organism>
<protein>
    <submittedName>
        <fullName evidence="1">Uncharacterized protein</fullName>
    </submittedName>
</protein>
<dbReference type="AlphaFoldDB" id="A0A9D1SD32"/>
<reference evidence="1" key="2">
    <citation type="journal article" date="2021" name="PeerJ">
        <title>Extensive microbial diversity within the chicken gut microbiome revealed by metagenomics and culture.</title>
        <authorList>
            <person name="Gilroy R."/>
            <person name="Ravi A."/>
            <person name="Getino M."/>
            <person name="Pursley I."/>
            <person name="Horton D.L."/>
            <person name="Alikhan N.F."/>
            <person name="Baker D."/>
            <person name="Gharbi K."/>
            <person name="Hall N."/>
            <person name="Watson M."/>
            <person name="Adriaenssens E.M."/>
            <person name="Foster-Nyarko E."/>
            <person name="Jarju S."/>
            <person name="Secka A."/>
            <person name="Antonio M."/>
            <person name="Oren A."/>
            <person name="Chaudhuri R.R."/>
            <person name="La Ragione R."/>
            <person name="Hildebrand F."/>
            <person name="Pallen M.J."/>
        </authorList>
    </citation>
    <scope>NUCLEOTIDE SEQUENCE</scope>
    <source>
        <strain evidence="1">CHK158-818</strain>
    </source>
</reference>
<comment type="caution">
    <text evidence="1">The sequence shown here is derived from an EMBL/GenBank/DDBJ whole genome shotgun (WGS) entry which is preliminary data.</text>
</comment>
<accession>A0A9D1SD32</accession>
<reference evidence="1" key="1">
    <citation type="submission" date="2020-10" db="EMBL/GenBank/DDBJ databases">
        <authorList>
            <person name="Gilroy R."/>
        </authorList>
    </citation>
    <scope>NUCLEOTIDE SEQUENCE</scope>
    <source>
        <strain evidence="1">CHK158-818</strain>
    </source>
</reference>
<name>A0A9D1SD32_9BACT</name>
<proteinExistence type="predicted"/>
<evidence type="ECO:0000313" key="2">
    <source>
        <dbReference type="Proteomes" id="UP000824112"/>
    </source>
</evidence>
<sequence>MKTIKIKKSTLFVWLSLCLLAAYTVVVKQNRQEIEIQCSTVARVTLPVSILNIENERLRPEQIDISAYIFPNDSIRIYHLYQGCPCSPELHIQDDTLQIRPIQPKESQGVSLIDSGDLHITPNRYIREILLNGEKIWKAPLSQAR</sequence>
<gene>
    <name evidence="1" type="ORF">IAB03_07775</name>
</gene>